<dbReference type="Proteomes" id="UP000429644">
    <property type="component" value="Unassembled WGS sequence"/>
</dbReference>
<protein>
    <recommendedName>
        <fullName evidence="1">Putative Flp pilus-assembly TadG-like N-terminal domain-containing protein</fullName>
    </recommendedName>
</protein>
<dbReference type="AlphaFoldDB" id="A0A7J9V0Y9"/>
<gene>
    <name evidence="2" type="ORF">GB882_16885</name>
</gene>
<dbReference type="EMBL" id="WHPD01003634">
    <property type="protein sequence ID" value="MPV90352.1"/>
    <property type="molecule type" value="Genomic_DNA"/>
</dbReference>
<evidence type="ECO:0000259" key="1">
    <source>
        <dbReference type="Pfam" id="PF13400"/>
    </source>
</evidence>
<keyword evidence="3" id="KW-1185">Reference proteome</keyword>
<dbReference type="Pfam" id="PF13400">
    <property type="entry name" value="Tad"/>
    <property type="match status" value="1"/>
</dbReference>
<organism evidence="2 3">
    <name type="scientific">Georgenia ruanii</name>
    <dbReference type="NCBI Taxonomy" id="348442"/>
    <lineage>
        <taxon>Bacteria</taxon>
        <taxon>Bacillati</taxon>
        <taxon>Actinomycetota</taxon>
        <taxon>Actinomycetes</taxon>
        <taxon>Micrococcales</taxon>
        <taxon>Bogoriellaceae</taxon>
        <taxon>Georgenia</taxon>
    </lineage>
</organism>
<dbReference type="InterPro" id="IPR028087">
    <property type="entry name" value="Tad_N"/>
</dbReference>
<proteinExistence type="predicted"/>
<dbReference type="RefSeq" id="WP_152233150.1">
    <property type="nucleotide sequence ID" value="NZ_BAAAOT010000029.1"/>
</dbReference>
<reference evidence="2 3" key="1">
    <citation type="submission" date="2019-10" db="EMBL/GenBank/DDBJ databases">
        <title>Georgenia wutianyii sp. nov. and Georgenia yuyongxinii sp. nov. isolated from plateau pika (Ochotona curzoniae) in the Qinghai-Tibet plateau of China.</title>
        <authorList>
            <person name="Tian Z."/>
        </authorList>
    </citation>
    <scope>NUCLEOTIDE SEQUENCE [LARGE SCALE GENOMIC DNA]</scope>
    <source>
        <strain evidence="2 3">JCM 15130</strain>
    </source>
</reference>
<feature type="domain" description="Putative Flp pilus-assembly TadG-like N-terminal" evidence="1">
    <location>
        <begin position="9"/>
        <end position="52"/>
    </location>
</feature>
<evidence type="ECO:0000313" key="2">
    <source>
        <dbReference type="EMBL" id="MPV90352.1"/>
    </source>
</evidence>
<evidence type="ECO:0000313" key="3">
    <source>
        <dbReference type="Proteomes" id="UP000429644"/>
    </source>
</evidence>
<accession>A0A7J9V0Y9</accession>
<dbReference type="OrthoDB" id="5187898at2"/>
<comment type="caution">
    <text evidence="2">The sequence shown here is derived from an EMBL/GenBank/DDBJ whole genome shotgun (WGS) entry which is preliminary data.</text>
</comment>
<sequence length="355" mass="36266">MRRLKRERGAVAVMVAILAIPLIAAAALGVDIAALAAERQQLQNGADAGALAIAQVCAKASVAAPGGCVAAGVAPTPTVGADKIAQDYALSNSNDKEALAAVVRPPASLTLSPTAGEVTVENTGIREHWLAPVIGIDASNIRTTATAVWGATNKGTSLPLTISLCEITKLIAAGDPTFSFNSATGNYESKSPSGNKVPIRLPHPSNPDECKPNGAPQYVPGGFAWIVSDSPGACSATTQIGELVGSDTGNNVKCDAAYLKSLVDSGKVITIPIFDNMTGSGANAKYRVYGYVGFKLTGFGFAGNSAYQYNNNPFCSGSGNDQCIVGIFSNVVVKDGTLTPGAPSLGGKTIRLIKK</sequence>
<name>A0A7J9V0Y9_9MICO</name>